<dbReference type="Proteomes" id="UP001589862">
    <property type="component" value="Unassembled WGS sequence"/>
</dbReference>
<evidence type="ECO:0000313" key="3">
    <source>
        <dbReference type="Proteomes" id="UP001589862"/>
    </source>
</evidence>
<keyword evidence="1" id="KW-0472">Membrane</keyword>
<dbReference type="Pfam" id="PF09819">
    <property type="entry name" value="ABC_cobalt"/>
    <property type="match status" value="1"/>
</dbReference>
<feature type="transmembrane region" description="Helical" evidence="1">
    <location>
        <begin position="60"/>
        <end position="83"/>
    </location>
</feature>
<evidence type="ECO:0000256" key="1">
    <source>
        <dbReference type="SAM" id="Phobius"/>
    </source>
</evidence>
<organism evidence="2 3">
    <name type="scientific">Micrococcoides hystricis</name>
    <dbReference type="NCBI Taxonomy" id="1572761"/>
    <lineage>
        <taxon>Bacteria</taxon>
        <taxon>Bacillati</taxon>
        <taxon>Actinomycetota</taxon>
        <taxon>Actinomycetes</taxon>
        <taxon>Micrococcales</taxon>
        <taxon>Micrococcaceae</taxon>
        <taxon>Micrococcoides</taxon>
    </lineage>
</organism>
<dbReference type="RefSeq" id="WP_377457772.1">
    <property type="nucleotide sequence ID" value="NZ_JBHLUB010000001.1"/>
</dbReference>
<keyword evidence="1" id="KW-0812">Transmembrane</keyword>
<dbReference type="InterPro" id="IPR017195">
    <property type="entry name" value="ABC_thiamin-permease_prd"/>
</dbReference>
<reference evidence="2 3" key="1">
    <citation type="submission" date="2024-09" db="EMBL/GenBank/DDBJ databases">
        <authorList>
            <person name="Sun Q."/>
            <person name="Mori K."/>
        </authorList>
    </citation>
    <scope>NUCLEOTIDE SEQUENCE [LARGE SCALE GENOMIC DNA]</scope>
    <source>
        <strain evidence="2 3">NCAIM B.02604</strain>
    </source>
</reference>
<evidence type="ECO:0000313" key="2">
    <source>
        <dbReference type="EMBL" id="MFC0581156.1"/>
    </source>
</evidence>
<keyword evidence="3" id="KW-1185">Reference proteome</keyword>
<feature type="transmembrane region" description="Helical" evidence="1">
    <location>
        <begin position="90"/>
        <end position="109"/>
    </location>
</feature>
<proteinExistence type="predicted"/>
<feature type="transmembrane region" description="Helical" evidence="1">
    <location>
        <begin position="29"/>
        <end position="48"/>
    </location>
</feature>
<keyword evidence="1" id="KW-1133">Transmembrane helix</keyword>
<gene>
    <name evidence="2" type="ORF">ACFFFR_01960</name>
</gene>
<sequence length="212" mass="21898">MSTTQTVSPQTSPQLAPARRTYRWRVVDIIVMAVLAVLTGAIFAGWNIGGVAWMTVMESLTPGLGGLALGGWLIGGVLGGLIIGKPGAALLVELLAAFTEVIFGAQWGWGAVTAGLAQGLAAELIFLATGYRKFTLPVAFIAGGAAGFANWVLGLITSGNLAKGLEYNVIFVSSAILSGVVIAGLVGWLFSRGLASTGALRQFPLGRLQKRV</sequence>
<feature type="transmembrane region" description="Helical" evidence="1">
    <location>
        <begin position="169"/>
        <end position="191"/>
    </location>
</feature>
<accession>A0ABV6P7P7</accession>
<protein>
    <submittedName>
        <fullName evidence="2">ECF transporter S component</fullName>
    </submittedName>
</protein>
<feature type="transmembrane region" description="Helical" evidence="1">
    <location>
        <begin position="138"/>
        <end position="157"/>
    </location>
</feature>
<dbReference type="PIRSF" id="PIRSF037394">
    <property type="entry name" value="ABC_thiamine-permease_YkoE_prd"/>
    <property type="match status" value="1"/>
</dbReference>
<dbReference type="EMBL" id="JBHLUB010000001">
    <property type="protein sequence ID" value="MFC0581156.1"/>
    <property type="molecule type" value="Genomic_DNA"/>
</dbReference>
<name>A0ABV6P7P7_9MICC</name>
<comment type="caution">
    <text evidence="2">The sequence shown here is derived from an EMBL/GenBank/DDBJ whole genome shotgun (WGS) entry which is preliminary data.</text>
</comment>